<keyword evidence="1" id="KW-0614">Plasmid</keyword>
<geneLocation type="plasmid" evidence="1 2">
    <name>unnamed1</name>
</geneLocation>
<proteinExistence type="predicted"/>
<reference evidence="1 2" key="1">
    <citation type="submission" date="2023-08" db="EMBL/GenBank/DDBJ databases">
        <title>Pathogen: clinical or host-associated sample.</title>
        <authorList>
            <person name="Hergert J."/>
            <person name="Casey R."/>
            <person name="Wagner J."/>
            <person name="Young E.L."/>
            <person name="Oakeson K.F."/>
        </authorList>
    </citation>
    <scope>NUCLEOTIDE SEQUENCE [LARGE SCALE GENOMIC DNA]</scope>
    <source>
        <strain evidence="1 2">UPHL-collab-2</strain>
        <plasmid evidence="1 2">unnamed1</plasmid>
    </source>
</reference>
<evidence type="ECO:0000313" key="2">
    <source>
        <dbReference type="Proteomes" id="UP001225788"/>
    </source>
</evidence>
<dbReference type="EMBL" id="CP132315">
    <property type="protein sequence ID" value="WLS05271.1"/>
    <property type="molecule type" value="Genomic_DNA"/>
</dbReference>
<organism evidence="1 2">
    <name type="scientific">Shinella oryzae</name>
    <dbReference type="NCBI Taxonomy" id="2871820"/>
    <lineage>
        <taxon>Bacteria</taxon>
        <taxon>Pseudomonadati</taxon>
        <taxon>Pseudomonadota</taxon>
        <taxon>Alphaproteobacteria</taxon>
        <taxon>Hyphomicrobiales</taxon>
        <taxon>Rhizobiaceae</taxon>
        <taxon>Shinella</taxon>
    </lineage>
</organism>
<accession>A0ABY9KE96</accession>
<name>A0ABY9KE96_9HYPH</name>
<sequence length="126" mass="14209">MDDSMNSRTVPEMTRRKVLFASAAVLSSEASINVEPQNQIQAEVDTSLLALWREWNTVHQRRCELTVLQQNLEAKLCQSPGIPKVALHIPGREQAVFAHSSQEVERLLSRADLAEMRSKAVEELRS</sequence>
<protein>
    <submittedName>
        <fullName evidence="1">Uncharacterized protein</fullName>
    </submittedName>
</protein>
<dbReference type="Proteomes" id="UP001225788">
    <property type="component" value="Plasmid unnamed1"/>
</dbReference>
<keyword evidence="2" id="KW-1185">Reference proteome</keyword>
<gene>
    <name evidence="1" type="ORF">Q9315_24290</name>
</gene>
<dbReference type="RefSeq" id="WP_306161734.1">
    <property type="nucleotide sequence ID" value="NZ_CP132315.1"/>
</dbReference>
<evidence type="ECO:0000313" key="1">
    <source>
        <dbReference type="EMBL" id="WLS05271.1"/>
    </source>
</evidence>